<accession>A0CSN6</accession>
<protein>
    <recommendedName>
        <fullName evidence="4">C2H2-type domain-containing protein</fullName>
    </recommendedName>
</protein>
<reference evidence="2 3" key="1">
    <citation type="journal article" date="2006" name="Nature">
        <title>Global trends of whole-genome duplications revealed by the ciliate Paramecium tetraurelia.</title>
        <authorList>
            <consortium name="Genoscope"/>
            <person name="Aury J.-M."/>
            <person name="Jaillon O."/>
            <person name="Duret L."/>
            <person name="Noel B."/>
            <person name="Jubin C."/>
            <person name="Porcel B.M."/>
            <person name="Segurens B."/>
            <person name="Daubin V."/>
            <person name="Anthouard V."/>
            <person name="Aiach N."/>
            <person name="Arnaiz O."/>
            <person name="Billaut A."/>
            <person name="Beisson J."/>
            <person name="Blanc I."/>
            <person name="Bouhouche K."/>
            <person name="Camara F."/>
            <person name="Duharcourt S."/>
            <person name="Guigo R."/>
            <person name="Gogendeau D."/>
            <person name="Katinka M."/>
            <person name="Keller A.-M."/>
            <person name="Kissmehl R."/>
            <person name="Klotz C."/>
            <person name="Koll F."/>
            <person name="Le Moue A."/>
            <person name="Lepere C."/>
            <person name="Malinsky S."/>
            <person name="Nowacki M."/>
            <person name="Nowak J.K."/>
            <person name="Plattner H."/>
            <person name="Poulain J."/>
            <person name="Ruiz F."/>
            <person name="Serrano V."/>
            <person name="Zagulski M."/>
            <person name="Dessen P."/>
            <person name="Betermier M."/>
            <person name="Weissenbach J."/>
            <person name="Scarpelli C."/>
            <person name="Schachter V."/>
            <person name="Sperling L."/>
            <person name="Meyer E."/>
            <person name="Cohen J."/>
            <person name="Wincker P."/>
        </authorList>
    </citation>
    <scope>NUCLEOTIDE SEQUENCE [LARGE SCALE GENOMIC DNA]</scope>
    <source>
        <strain evidence="2 3">Stock d4-2</strain>
    </source>
</reference>
<evidence type="ECO:0008006" key="4">
    <source>
        <dbReference type="Google" id="ProtNLM"/>
    </source>
</evidence>
<dbReference type="KEGG" id="ptm:GSPATT00010075001"/>
<organism evidence="2 3">
    <name type="scientific">Paramecium tetraurelia</name>
    <dbReference type="NCBI Taxonomy" id="5888"/>
    <lineage>
        <taxon>Eukaryota</taxon>
        <taxon>Sar</taxon>
        <taxon>Alveolata</taxon>
        <taxon>Ciliophora</taxon>
        <taxon>Intramacronucleata</taxon>
        <taxon>Oligohymenophorea</taxon>
        <taxon>Peniculida</taxon>
        <taxon>Parameciidae</taxon>
        <taxon>Paramecium</taxon>
    </lineage>
</organism>
<keyword evidence="3" id="KW-1185">Reference proteome</keyword>
<evidence type="ECO:0000313" key="3">
    <source>
        <dbReference type="Proteomes" id="UP000000600"/>
    </source>
</evidence>
<gene>
    <name evidence="2" type="ORF">GSPATT00010075001</name>
</gene>
<evidence type="ECO:0000256" key="1">
    <source>
        <dbReference type="SAM" id="MobiDB-lite"/>
    </source>
</evidence>
<dbReference type="EMBL" id="CT868163">
    <property type="protein sequence ID" value="CAK73803.1"/>
    <property type="molecule type" value="Genomic_DNA"/>
</dbReference>
<dbReference type="Proteomes" id="UP000000600">
    <property type="component" value="Unassembled WGS sequence"/>
</dbReference>
<dbReference type="OMA" id="NITNQNH"/>
<dbReference type="GeneID" id="5026985"/>
<feature type="region of interest" description="Disordered" evidence="1">
    <location>
        <begin position="1"/>
        <end position="25"/>
    </location>
</feature>
<evidence type="ECO:0000313" key="2">
    <source>
        <dbReference type="EMBL" id="CAK73803.1"/>
    </source>
</evidence>
<dbReference type="InParanoid" id="A0CSN6"/>
<name>A0CSN6_PARTE</name>
<dbReference type="AlphaFoldDB" id="A0CSN6"/>
<dbReference type="HOGENOM" id="CLU_1306958_0_0_1"/>
<dbReference type="OrthoDB" id="313139at2759"/>
<sequence>MAFYGETEHFDEIQNESEGIKSDEQNKEIENDCEIIITQNNQQNYNDSEVQQSETNIENVNQNNDKNCNYLEEEQKQLNQDKEYADQLQQADLLQHVDQLDDQQLINLCPVILYDMGVIFDDLELLGHQTCNEFPDCQFCEKLISLCQYQSHLKRVHSDFICLICGLVDRNITNQNHRLQCFQQREFGFDDAMNQKLDAIEHLKQCDPVQQ</sequence>
<proteinExistence type="predicted"/>
<dbReference type="RefSeq" id="XP_001441200.1">
    <property type="nucleotide sequence ID" value="XM_001441163.1"/>
</dbReference>